<dbReference type="RefSeq" id="WP_133956376.1">
    <property type="nucleotide sequence ID" value="NZ_SORI01000003.1"/>
</dbReference>
<name>A0A4R8MEL5_9BACT</name>
<comment type="subcellular location">
    <subcellularLocation>
        <location evidence="1">Cell outer membrane</location>
    </subcellularLocation>
</comment>
<feature type="domain" description="OmpA-like" evidence="6">
    <location>
        <begin position="213"/>
        <end position="328"/>
    </location>
</feature>
<protein>
    <submittedName>
        <fullName evidence="7">Uncharacterized protein DUF4892</fullName>
    </submittedName>
</protein>
<evidence type="ECO:0000256" key="4">
    <source>
        <dbReference type="PROSITE-ProRule" id="PRU00473"/>
    </source>
</evidence>
<keyword evidence="3" id="KW-0998">Cell outer membrane</keyword>
<proteinExistence type="predicted"/>
<accession>A0A4R8MEL5</accession>
<comment type="caution">
    <text evidence="7">The sequence shown here is derived from an EMBL/GenBank/DDBJ whole genome shotgun (WGS) entry which is preliminary data.</text>
</comment>
<feature type="signal peptide" evidence="5">
    <location>
        <begin position="1"/>
        <end position="20"/>
    </location>
</feature>
<dbReference type="InterPro" id="IPR006665">
    <property type="entry name" value="OmpA-like"/>
</dbReference>
<evidence type="ECO:0000256" key="2">
    <source>
        <dbReference type="ARBA" id="ARBA00023136"/>
    </source>
</evidence>
<dbReference type="InterPro" id="IPR032608">
    <property type="entry name" value="DUF4892"/>
</dbReference>
<dbReference type="PRINTS" id="PR01021">
    <property type="entry name" value="OMPADOMAIN"/>
</dbReference>
<organism evidence="7 8">
    <name type="scientific">Aminivibrio pyruvatiphilus</name>
    <dbReference type="NCBI Taxonomy" id="1005740"/>
    <lineage>
        <taxon>Bacteria</taxon>
        <taxon>Thermotogati</taxon>
        <taxon>Synergistota</taxon>
        <taxon>Synergistia</taxon>
        <taxon>Synergistales</taxon>
        <taxon>Aminobacteriaceae</taxon>
        <taxon>Aminivibrio</taxon>
    </lineage>
</organism>
<reference evidence="7 8" key="1">
    <citation type="submission" date="2019-03" db="EMBL/GenBank/DDBJ databases">
        <title>Genomic Encyclopedia of Type Strains, Phase IV (KMG-IV): sequencing the most valuable type-strain genomes for metagenomic binning, comparative biology and taxonomic classification.</title>
        <authorList>
            <person name="Goeker M."/>
        </authorList>
    </citation>
    <scope>NUCLEOTIDE SEQUENCE [LARGE SCALE GENOMIC DNA]</scope>
    <source>
        <strain evidence="7 8">DSM 25964</strain>
    </source>
</reference>
<dbReference type="Pfam" id="PF00691">
    <property type="entry name" value="OmpA"/>
    <property type="match status" value="1"/>
</dbReference>
<feature type="chain" id="PRO_5020787980" evidence="5">
    <location>
        <begin position="21"/>
        <end position="328"/>
    </location>
</feature>
<keyword evidence="5" id="KW-0732">Signal</keyword>
<dbReference type="Pfam" id="PF16234">
    <property type="entry name" value="DUF4892"/>
    <property type="match status" value="1"/>
</dbReference>
<dbReference type="PANTHER" id="PTHR30329:SF21">
    <property type="entry name" value="LIPOPROTEIN YIAD-RELATED"/>
    <property type="match status" value="1"/>
</dbReference>
<keyword evidence="8" id="KW-1185">Reference proteome</keyword>
<dbReference type="SUPFAM" id="SSF103088">
    <property type="entry name" value="OmpA-like"/>
    <property type="match status" value="1"/>
</dbReference>
<dbReference type="PROSITE" id="PS51123">
    <property type="entry name" value="OMPA_2"/>
    <property type="match status" value="1"/>
</dbReference>
<dbReference type="EMBL" id="SORI01000003">
    <property type="protein sequence ID" value="TDY62817.1"/>
    <property type="molecule type" value="Genomic_DNA"/>
</dbReference>
<keyword evidence="2 4" id="KW-0472">Membrane</keyword>
<evidence type="ECO:0000259" key="6">
    <source>
        <dbReference type="PROSITE" id="PS51123"/>
    </source>
</evidence>
<dbReference type="PANTHER" id="PTHR30329">
    <property type="entry name" value="STATOR ELEMENT OF FLAGELLAR MOTOR COMPLEX"/>
    <property type="match status" value="1"/>
</dbReference>
<dbReference type="Gene3D" id="3.30.1330.60">
    <property type="entry name" value="OmpA-like domain"/>
    <property type="match status" value="1"/>
</dbReference>
<sequence length="328" mass="36834">MAFKGRMFAALFLAVLSVQAAFGADLKGGKDSPLLRRYEGSFIVQYEAKEYDSTVIPLGKTVYRDGRYVFTASEKAEGRTTRLLYVAPAGRSALEVFRNYEGELKEKRYDILFSGSKDELGPYDSFAETLYGRDRHYPIPGDERTKNQQFLSARLVRPEGNVYVTVCAFENNFWGSETKMEKGRTYCRVDIVETKPMETKMTVVTSEEMAQGLETSGRIALYGIYFDTDKADIKPESKPALEEMAKLLKAFPDLRGLIVGHTDSTGDREYNMGLSRRRAEAVVKSLRDHYGIAASRLIPAGVGMLAPVASNRTEEGRAKNRRVELVEM</sequence>
<evidence type="ECO:0000313" key="8">
    <source>
        <dbReference type="Proteomes" id="UP000295066"/>
    </source>
</evidence>
<dbReference type="OrthoDB" id="1108826at2"/>
<evidence type="ECO:0000256" key="1">
    <source>
        <dbReference type="ARBA" id="ARBA00004442"/>
    </source>
</evidence>
<dbReference type="InterPro" id="IPR050330">
    <property type="entry name" value="Bact_OuterMem_StrucFunc"/>
</dbReference>
<evidence type="ECO:0000313" key="7">
    <source>
        <dbReference type="EMBL" id="TDY62817.1"/>
    </source>
</evidence>
<dbReference type="GO" id="GO:0009279">
    <property type="term" value="C:cell outer membrane"/>
    <property type="evidence" value="ECO:0007669"/>
    <property type="project" value="UniProtKB-SubCell"/>
</dbReference>
<dbReference type="Proteomes" id="UP000295066">
    <property type="component" value="Unassembled WGS sequence"/>
</dbReference>
<dbReference type="CDD" id="cd07185">
    <property type="entry name" value="OmpA_C-like"/>
    <property type="match status" value="1"/>
</dbReference>
<evidence type="ECO:0000256" key="3">
    <source>
        <dbReference type="ARBA" id="ARBA00023237"/>
    </source>
</evidence>
<gene>
    <name evidence="7" type="ORF">C8D99_10337</name>
</gene>
<dbReference type="InterPro" id="IPR006664">
    <property type="entry name" value="OMP_bac"/>
</dbReference>
<evidence type="ECO:0000256" key="5">
    <source>
        <dbReference type="SAM" id="SignalP"/>
    </source>
</evidence>
<dbReference type="InterPro" id="IPR036737">
    <property type="entry name" value="OmpA-like_sf"/>
</dbReference>
<dbReference type="AlphaFoldDB" id="A0A4R8MEL5"/>